<dbReference type="InterPro" id="IPR001261">
    <property type="entry name" value="ArgE/DapE_CS"/>
</dbReference>
<dbReference type="Pfam" id="PF01546">
    <property type="entry name" value="Peptidase_M20"/>
    <property type="match status" value="1"/>
</dbReference>
<evidence type="ECO:0000313" key="16">
    <source>
        <dbReference type="Proteomes" id="UP000500961"/>
    </source>
</evidence>
<proteinExistence type="inferred from homology"/>
<keyword evidence="10 11" id="KW-0482">Metalloprotease</keyword>
<feature type="domain" description="Peptidase M20 dimerisation" evidence="14">
    <location>
        <begin position="212"/>
        <end position="314"/>
    </location>
</feature>
<evidence type="ECO:0000256" key="11">
    <source>
        <dbReference type="HAMAP-Rule" id="MF_00550"/>
    </source>
</evidence>
<dbReference type="GO" id="GO:0008237">
    <property type="term" value="F:metallopeptidase activity"/>
    <property type="evidence" value="ECO:0007669"/>
    <property type="project" value="UniProtKB-KW"/>
</dbReference>
<dbReference type="PROSITE" id="PS00758">
    <property type="entry name" value="ARGE_DAPE_CPG2_1"/>
    <property type="match status" value="1"/>
</dbReference>
<protein>
    <recommendedName>
        <fullName evidence="11">Peptidase T</fullName>
        <ecNumber evidence="11">3.4.11.4</ecNumber>
    </recommendedName>
    <alternativeName>
        <fullName evidence="11">Aminotripeptidase</fullName>
        <shortName evidence="11">Tripeptidase</shortName>
    </alternativeName>
    <alternativeName>
        <fullName evidence="11">Tripeptide aminopeptidase</fullName>
    </alternativeName>
</protein>
<dbReference type="GO" id="GO:0043171">
    <property type="term" value="P:peptide catabolic process"/>
    <property type="evidence" value="ECO:0007669"/>
    <property type="project" value="UniProtKB-UniRule"/>
</dbReference>
<keyword evidence="16" id="KW-1185">Reference proteome</keyword>
<dbReference type="AlphaFoldDB" id="A0A7D3XLF6"/>
<evidence type="ECO:0000256" key="1">
    <source>
        <dbReference type="ARBA" id="ARBA00000870"/>
    </source>
</evidence>
<evidence type="ECO:0000256" key="7">
    <source>
        <dbReference type="ARBA" id="ARBA00022723"/>
    </source>
</evidence>
<dbReference type="GO" id="GO:0006508">
    <property type="term" value="P:proteolysis"/>
    <property type="evidence" value="ECO:0007669"/>
    <property type="project" value="UniProtKB-UniRule"/>
</dbReference>
<dbReference type="EC" id="3.4.11.4" evidence="11"/>
<gene>
    <name evidence="11 15" type="primary">pepT</name>
    <name evidence="15" type="ORF">FHG85_09005</name>
</gene>
<comment type="subcellular location">
    <subcellularLocation>
        <location evidence="2 11">Cytoplasm</location>
    </subcellularLocation>
</comment>
<evidence type="ECO:0000256" key="8">
    <source>
        <dbReference type="ARBA" id="ARBA00022801"/>
    </source>
</evidence>
<dbReference type="NCBIfam" id="NF003976">
    <property type="entry name" value="PRK05469.1"/>
    <property type="match status" value="1"/>
</dbReference>
<keyword evidence="5 11" id="KW-0963">Cytoplasm</keyword>
<dbReference type="Gene3D" id="3.40.630.10">
    <property type="entry name" value="Zn peptidases"/>
    <property type="match status" value="1"/>
</dbReference>
<dbReference type="PIRSF" id="PIRSF037215">
    <property type="entry name" value="Peptidase_M20B"/>
    <property type="match status" value="1"/>
</dbReference>
<dbReference type="NCBIfam" id="TIGR01882">
    <property type="entry name" value="peptidase-T"/>
    <property type="match status" value="1"/>
</dbReference>
<reference evidence="15 16" key="1">
    <citation type="submission" date="2019-07" db="EMBL/GenBank/DDBJ databases">
        <title>Thalassofilum flectens gen. nov., sp. nov., a novel moderate thermophilic anaerobe from a shallow sea hot spring in Kunashir Island (Russia), representing a new family in the order Bacteroidales, and proposal of Thalassofilacea fam. nov.</title>
        <authorList>
            <person name="Kochetkova T.V."/>
            <person name="Podosokorskaya O.A."/>
            <person name="Novikov A."/>
            <person name="Elcheninov A.G."/>
            <person name="Toshchakov S.V."/>
            <person name="Kublanov I.V."/>
        </authorList>
    </citation>
    <scope>NUCLEOTIDE SEQUENCE [LARGE SCALE GENOMIC DNA]</scope>
    <source>
        <strain evidence="15 16">38-H</strain>
    </source>
</reference>
<evidence type="ECO:0000256" key="13">
    <source>
        <dbReference type="PIRSR" id="PIRSR037215-2"/>
    </source>
</evidence>
<comment type="similarity">
    <text evidence="3 11">Belongs to the peptidase M20B family.</text>
</comment>
<comment type="cofactor">
    <cofactor evidence="11 13">
        <name>Zn(2+)</name>
        <dbReference type="ChEBI" id="CHEBI:29105"/>
    </cofactor>
    <text evidence="11 13">Binds 2 Zn(2+) ions per subunit.</text>
</comment>
<keyword evidence="9 11" id="KW-0862">Zinc</keyword>
<dbReference type="GO" id="GO:0008270">
    <property type="term" value="F:zinc ion binding"/>
    <property type="evidence" value="ECO:0007669"/>
    <property type="project" value="UniProtKB-UniRule"/>
</dbReference>
<evidence type="ECO:0000259" key="14">
    <source>
        <dbReference type="Pfam" id="PF07687"/>
    </source>
</evidence>
<dbReference type="Gene3D" id="3.30.70.360">
    <property type="match status" value="1"/>
</dbReference>
<comment type="function">
    <text evidence="11">Cleaves the N-terminal amino acid of tripeptides.</text>
</comment>
<keyword evidence="7 11" id="KW-0479">Metal-binding</keyword>
<dbReference type="PANTHER" id="PTHR42994:SF1">
    <property type="entry name" value="PEPTIDASE T"/>
    <property type="match status" value="1"/>
</dbReference>
<evidence type="ECO:0000256" key="10">
    <source>
        <dbReference type="ARBA" id="ARBA00023049"/>
    </source>
</evidence>
<dbReference type="RefSeq" id="WP_173075074.1">
    <property type="nucleotide sequence ID" value="NZ_CP041345.1"/>
</dbReference>
<feature type="binding site" evidence="11 13">
    <location>
        <position position="202"/>
    </location>
    <ligand>
        <name>Zn(2+)</name>
        <dbReference type="ChEBI" id="CHEBI:29105"/>
        <label>1</label>
    </ligand>
</feature>
<dbReference type="PANTHER" id="PTHR42994">
    <property type="entry name" value="PEPTIDASE T"/>
    <property type="match status" value="1"/>
</dbReference>
<feature type="active site" description="Proton acceptor" evidence="11 12">
    <location>
        <position position="179"/>
    </location>
</feature>
<dbReference type="Proteomes" id="UP000500961">
    <property type="component" value="Chromosome"/>
</dbReference>
<evidence type="ECO:0000256" key="4">
    <source>
        <dbReference type="ARBA" id="ARBA00022438"/>
    </source>
</evidence>
<dbReference type="PROSITE" id="PS00759">
    <property type="entry name" value="ARGE_DAPE_CPG2_2"/>
    <property type="match status" value="1"/>
</dbReference>
<evidence type="ECO:0000256" key="6">
    <source>
        <dbReference type="ARBA" id="ARBA00022670"/>
    </source>
</evidence>
<feature type="binding site" evidence="11 13">
    <location>
        <position position="145"/>
    </location>
    <ligand>
        <name>Zn(2+)</name>
        <dbReference type="ChEBI" id="CHEBI:29105"/>
        <label>2</label>
    </ligand>
</feature>
<evidence type="ECO:0000256" key="3">
    <source>
        <dbReference type="ARBA" id="ARBA00009692"/>
    </source>
</evidence>
<dbReference type="InterPro" id="IPR010161">
    <property type="entry name" value="Peptidase_M20B"/>
</dbReference>
<dbReference type="InterPro" id="IPR002933">
    <property type="entry name" value="Peptidase_M20"/>
</dbReference>
<feature type="binding site" evidence="11 13">
    <location>
        <position position="180"/>
    </location>
    <ligand>
        <name>Zn(2+)</name>
        <dbReference type="ChEBI" id="CHEBI:29105"/>
        <label>2</label>
    </ligand>
</feature>
<dbReference type="InterPro" id="IPR036264">
    <property type="entry name" value="Bact_exopeptidase_dim_dom"/>
</dbReference>
<dbReference type="InterPro" id="IPR011650">
    <property type="entry name" value="Peptidase_M20_dimer"/>
</dbReference>
<dbReference type="Pfam" id="PF07687">
    <property type="entry name" value="M20_dimer"/>
    <property type="match status" value="1"/>
</dbReference>
<dbReference type="HAMAP" id="MF_00550">
    <property type="entry name" value="Aminopeptidase_M20"/>
    <property type="match status" value="1"/>
</dbReference>
<dbReference type="FunFam" id="3.30.70.360:FF:000002">
    <property type="entry name" value="Peptidase T"/>
    <property type="match status" value="1"/>
</dbReference>
<evidence type="ECO:0000256" key="2">
    <source>
        <dbReference type="ARBA" id="ARBA00004496"/>
    </source>
</evidence>
<comment type="catalytic activity">
    <reaction evidence="1 11">
        <text>Release of the N-terminal residue from a tripeptide.</text>
        <dbReference type="EC" id="3.4.11.4"/>
    </reaction>
</comment>
<sequence>MINKQSLIDRFIKYVKIDTQSDDTVTDRFPSTEKQLTLSKLLAEELKELGAQDVEVDQYGYVMATIPANTDKQVPTIGFLAHVDTAPDMPGKDVKPRFVENYDGSEIILNKELGVSLSPKEFPELMSYVGQTLIVTDGTTLLGADDKAGVAEIMTAAEYMLKNPGFKHGKIRIGFTVDEEVGRGVDHFDVKRFDADFGYTLDGGAIGELEFENFNAAGAKITIQGQNIHPGYAKDKMVNAILVAQEFNSLLPAHERPEHTQGYEGFYHLIKMDGSVEKATFQYIIRDHDRKKFESRKLFMQRIADYLNAKYGEGTVTLELKDQYYNMREKVEPVYHVVATAIDAMEAVGVKPKVKPIRGGTDGARLSYMGLPCPNLFAGGENFHGKHEYIPVESMIKATEVMLKIIELYASK</sequence>
<evidence type="ECO:0000256" key="9">
    <source>
        <dbReference type="ARBA" id="ARBA00022833"/>
    </source>
</evidence>
<keyword evidence="4 11" id="KW-0031">Aminopeptidase</keyword>
<evidence type="ECO:0000256" key="12">
    <source>
        <dbReference type="PIRSR" id="PIRSR037215-1"/>
    </source>
</evidence>
<name>A0A7D3XLF6_9BACT</name>
<evidence type="ECO:0000256" key="5">
    <source>
        <dbReference type="ARBA" id="ARBA00022490"/>
    </source>
</evidence>
<dbReference type="EMBL" id="CP041345">
    <property type="protein sequence ID" value="QKG80395.1"/>
    <property type="molecule type" value="Genomic_DNA"/>
</dbReference>
<dbReference type="KEGG" id="ttz:FHG85_09005"/>
<keyword evidence="6 11" id="KW-0645">Protease</keyword>
<evidence type="ECO:0000313" key="15">
    <source>
        <dbReference type="EMBL" id="QKG80395.1"/>
    </source>
</evidence>
<organism evidence="15 16">
    <name type="scientific">Tenuifilum thalassicum</name>
    <dbReference type="NCBI Taxonomy" id="2590900"/>
    <lineage>
        <taxon>Bacteria</taxon>
        <taxon>Pseudomonadati</taxon>
        <taxon>Bacteroidota</taxon>
        <taxon>Bacteroidia</taxon>
        <taxon>Bacteroidales</taxon>
        <taxon>Tenuifilaceae</taxon>
        <taxon>Tenuifilum</taxon>
    </lineage>
</organism>
<dbReference type="GO" id="GO:0045148">
    <property type="term" value="F:tripeptide aminopeptidase activity"/>
    <property type="evidence" value="ECO:0007669"/>
    <property type="project" value="UniProtKB-UniRule"/>
</dbReference>
<dbReference type="SUPFAM" id="SSF55031">
    <property type="entry name" value="Bacterial exopeptidase dimerisation domain"/>
    <property type="match status" value="1"/>
</dbReference>
<keyword evidence="8 11" id="KW-0378">Hydrolase</keyword>
<feature type="binding site" evidence="11 13">
    <location>
        <position position="82"/>
    </location>
    <ligand>
        <name>Zn(2+)</name>
        <dbReference type="ChEBI" id="CHEBI:29105"/>
        <label>1</label>
    </ligand>
</feature>
<feature type="binding site" evidence="11 13">
    <location>
        <position position="145"/>
    </location>
    <ligand>
        <name>Zn(2+)</name>
        <dbReference type="ChEBI" id="CHEBI:29105"/>
        <label>1</label>
    </ligand>
</feature>
<feature type="active site" evidence="11 12">
    <location>
        <position position="84"/>
    </location>
</feature>
<accession>A0A7D3XLF6</accession>
<dbReference type="NCBIfam" id="NF009920">
    <property type="entry name" value="PRK13381.1"/>
    <property type="match status" value="1"/>
</dbReference>
<dbReference type="GO" id="GO:0005829">
    <property type="term" value="C:cytosol"/>
    <property type="evidence" value="ECO:0007669"/>
    <property type="project" value="TreeGrafter"/>
</dbReference>
<feature type="binding site" evidence="11 13">
    <location>
        <position position="384"/>
    </location>
    <ligand>
        <name>Zn(2+)</name>
        <dbReference type="ChEBI" id="CHEBI:29105"/>
        <label>2</label>
    </ligand>
</feature>
<dbReference type="SUPFAM" id="SSF53187">
    <property type="entry name" value="Zn-dependent exopeptidases"/>
    <property type="match status" value="1"/>
</dbReference>
<dbReference type="CDD" id="cd03892">
    <property type="entry name" value="M20_peptT"/>
    <property type="match status" value="1"/>
</dbReference>